<evidence type="ECO:0000313" key="9">
    <source>
        <dbReference type="EMBL" id="KNC34761.1"/>
    </source>
</evidence>
<evidence type="ECO:0000256" key="7">
    <source>
        <dbReference type="RuleBase" id="RU000682"/>
    </source>
</evidence>
<dbReference type="OMA" id="LASDCKD"/>
<dbReference type="PROSITE" id="PS00027">
    <property type="entry name" value="HOMEOBOX_1"/>
    <property type="match status" value="1"/>
</dbReference>
<keyword evidence="3 6" id="KW-0238">DNA-binding</keyword>
<dbReference type="CDD" id="cd00086">
    <property type="entry name" value="homeodomain"/>
    <property type="match status" value="1"/>
</dbReference>
<dbReference type="InterPro" id="IPR005567">
    <property type="entry name" value="FTZ_N"/>
</dbReference>
<evidence type="ECO:0000256" key="2">
    <source>
        <dbReference type="ARBA" id="ARBA00022473"/>
    </source>
</evidence>
<dbReference type="PANTHER" id="PTHR45659">
    <property type="entry name" value="HOMEOBOX PROTEIN HOX"/>
    <property type="match status" value="1"/>
</dbReference>
<gene>
    <name evidence="9" type="ORF">FF38_01944</name>
</gene>
<dbReference type="STRING" id="7375.A0A0L0CR98"/>
<accession>A0A0L0CR98</accession>
<evidence type="ECO:0000256" key="6">
    <source>
        <dbReference type="PROSITE-ProRule" id="PRU00108"/>
    </source>
</evidence>
<dbReference type="GO" id="GO:0005634">
    <property type="term" value="C:nucleus"/>
    <property type="evidence" value="ECO:0007669"/>
    <property type="project" value="UniProtKB-SubCell"/>
</dbReference>
<evidence type="ECO:0000256" key="5">
    <source>
        <dbReference type="ARBA" id="ARBA00023242"/>
    </source>
</evidence>
<dbReference type="InterPro" id="IPR020479">
    <property type="entry name" value="HD_metazoa"/>
</dbReference>
<dbReference type="InterPro" id="IPR050296">
    <property type="entry name" value="Antp_homeobox"/>
</dbReference>
<evidence type="ECO:0000256" key="1">
    <source>
        <dbReference type="ARBA" id="ARBA00004123"/>
    </source>
</evidence>
<dbReference type="Pfam" id="PF00046">
    <property type="entry name" value="Homeodomain"/>
    <property type="match status" value="1"/>
</dbReference>
<dbReference type="GO" id="GO:0009952">
    <property type="term" value="P:anterior/posterior pattern specification"/>
    <property type="evidence" value="ECO:0007669"/>
    <property type="project" value="TreeGrafter"/>
</dbReference>
<dbReference type="InterPro" id="IPR001356">
    <property type="entry name" value="HD"/>
</dbReference>
<comment type="subcellular location">
    <subcellularLocation>
        <location evidence="1 6 7">Nucleus</location>
    </subcellularLocation>
</comment>
<dbReference type="SUPFAM" id="SSF46689">
    <property type="entry name" value="Homeodomain-like"/>
    <property type="match status" value="1"/>
</dbReference>
<comment type="caution">
    <text evidence="9">The sequence shown here is derived from an EMBL/GenBank/DDBJ whole genome shotgun (WGS) entry which is preliminary data.</text>
</comment>
<evidence type="ECO:0000259" key="8">
    <source>
        <dbReference type="PROSITE" id="PS50071"/>
    </source>
</evidence>
<keyword evidence="5 6" id="KW-0539">Nucleus</keyword>
<proteinExistence type="predicted"/>
<protein>
    <recommendedName>
        <fullName evidence="8">Homeobox domain-containing protein</fullName>
    </recommendedName>
</protein>
<dbReference type="GO" id="GO:0000122">
    <property type="term" value="P:negative regulation of transcription by RNA polymerase II"/>
    <property type="evidence" value="ECO:0007669"/>
    <property type="project" value="TreeGrafter"/>
</dbReference>
<sequence>MAATNFYTDFSSNSTQNMYNYSNASTYYDNTASYYHQQQSNSTWNPATYNPNFMPQYNNVGLENSSSQMYNDYYNYNNINEQVSINTPEAPKTSLKRRASELEEEIVSKPAAEISKVETEEPPSKLRALLTNPVKKLKYSPDYYYTTFEKVNSNNNVKTQTEQTSVPNTPPCFEQDFLSAHTPATQQSILSPNRSDVDYLDVYSPQSLKVTSNSKVYKNGSSTTTSEPATPASLVDGISTPPLSPNDKHINQNSAQQHEINHQILTTNDYNWSNCEDSPASDCKDSKRTRQTYTRYQTLELEKEFHFNRYITRRRRIDIANALALTERQIKIWFQNRRMKSKKDRTLEGSPELHQQALSYPVMPLEATNPQVPFVTSHQHLSSSGNSTYPAYLATATQPAYPAAYHHSHHHSPEHFAAQQYETTSQHAHLNHHAHHYLQDAQQYSTAAAHFAQTNYQQQITMPAGSNPMYQLA</sequence>
<dbReference type="OrthoDB" id="6159439at2759"/>
<keyword evidence="2" id="KW-0217">Developmental protein</keyword>
<dbReference type="Pfam" id="PF03867">
    <property type="entry name" value="FTZ"/>
    <property type="match status" value="1"/>
</dbReference>
<dbReference type="PROSITE" id="PS50071">
    <property type="entry name" value="HOMEOBOX_2"/>
    <property type="match status" value="1"/>
</dbReference>
<dbReference type="GO" id="GO:0000978">
    <property type="term" value="F:RNA polymerase II cis-regulatory region sequence-specific DNA binding"/>
    <property type="evidence" value="ECO:0007669"/>
    <property type="project" value="TreeGrafter"/>
</dbReference>
<keyword evidence="4 6" id="KW-0371">Homeobox</keyword>
<dbReference type="PANTHER" id="PTHR45659:SF22">
    <property type="entry name" value="HOMEOTIC PROTEIN ANTENNAPEDIA-RELATED"/>
    <property type="match status" value="1"/>
</dbReference>
<dbReference type="EMBL" id="JRES01000032">
    <property type="protein sequence ID" value="KNC34761.1"/>
    <property type="molecule type" value="Genomic_DNA"/>
</dbReference>
<dbReference type="Gene3D" id="1.10.10.60">
    <property type="entry name" value="Homeodomain-like"/>
    <property type="match status" value="1"/>
</dbReference>
<dbReference type="GO" id="GO:0000981">
    <property type="term" value="F:DNA-binding transcription factor activity, RNA polymerase II-specific"/>
    <property type="evidence" value="ECO:0007669"/>
    <property type="project" value="InterPro"/>
</dbReference>
<evidence type="ECO:0000256" key="4">
    <source>
        <dbReference type="ARBA" id="ARBA00023155"/>
    </source>
</evidence>
<dbReference type="PRINTS" id="PR00024">
    <property type="entry name" value="HOMEOBOX"/>
</dbReference>
<organism evidence="9 10">
    <name type="scientific">Lucilia cuprina</name>
    <name type="common">Green bottle fly</name>
    <name type="synonym">Australian sheep blowfly</name>
    <dbReference type="NCBI Taxonomy" id="7375"/>
    <lineage>
        <taxon>Eukaryota</taxon>
        <taxon>Metazoa</taxon>
        <taxon>Ecdysozoa</taxon>
        <taxon>Arthropoda</taxon>
        <taxon>Hexapoda</taxon>
        <taxon>Insecta</taxon>
        <taxon>Pterygota</taxon>
        <taxon>Neoptera</taxon>
        <taxon>Endopterygota</taxon>
        <taxon>Diptera</taxon>
        <taxon>Brachycera</taxon>
        <taxon>Muscomorpha</taxon>
        <taxon>Oestroidea</taxon>
        <taxon>Calliphoridae</taxon>
        <taxon>Luciliinae</taxon>
        <taxon>Lucilia</taxon>
    </lineage>
</organism>
<dbReference type="InterPro" id="IPR017970">
    <property type="entry name" value="Homeobox_CS"/>
</dbReference>
<name>A0A0L0CR98_LUCCU</name>
<evidence type="ECO:0000256" key="3">
    <source>
        <dbReference type="ARBA" id="ARBA00023125"/>
    </source>
</evidence>
<dbReference type="AlphaFoldDB" id="A0A0L0CR98"/>
<dbReference type="InterPro" id="IPR009057">
    <property type="entry name" value="Homeodomain-like_sf"/>
</dbReference>
<evidence type="ECO:0000313" key="10">
    <source>
        <dbReference type="Proteomes" id="UP000037069"/>
    </source>
</evidence>
<dbReference type="Proteomes" id="UP000037069">
    <property type="component" value="Unassembled WGS sequence"/>
</dbReference>
<reference evidence="9 10" key="1">
    <citation type="journal article" date="2015" name="Nat. Commun.">
        <title>Lucilia cuprina genome unlocks parasitic fly biology to underpin future interventions.</title>
        <authorList>
            <person name="Anstead C.A."/>
            <person name="Korhonen P.K."/>
            <person name="Young N.D."/>
            <person name="Hall R.S."/>
            <person name="Jex A.R."/>
            <person name="Murali S.C."/>
            <person name="Hughes D.S."/>
            <person name="Lee S.F."/>
            <person name="Perry T."/>
            <person name="Stroehlein A.J."/>
            <person name="Ansell B.R."/>
            <person name="Breugelmans B."/>
            <person name="Hofmann A."/>
            <person name="Qu J."/>
            <person name="Dugan S."/>
            <person name="Lee S.L."/>
            <person name="Chao H."/>
            <person name="Dinh H."/>
            <person name="Han Y."/>
            <person name="Doddapaneni H.V."/>
            <person name="Worley K.C."/>
            <person name="Muzny D.M."/>
            <person name="Ioannidis P."/>
            <person name="Waterhouse R.M."/>
            <person name="Zdobnov E.M."/>
            <person name="James P.J."/>
            <person name="Bagnall N.H."/>
            <person name="Kotze A.C."/>
            <person name="Gibbs R.A."/>
            <person name="Richards S."/>
            <person name="Batterham P."/>
            <person name="Gasser R.B."/>
        </authorList>
    </citation>
    <scope>NUCLEOTIDE SEQUENCE [LARGE SCALE GENOMIC DNA]</scope>
    <source>
        <strain evidence="9 10">LS</strain>
        <tissue evidence="9">Full body</tissue>
    </source>
</reference>
<keyword evidence="10" id="KW-1185">Reference proteome</keyword>
<feature type="domain" description="Homeobox" evidence="8">
    <location>
        <begin position="284"/>
        <end position="344"/>
    </location>
</feature>
<feature type="DNA-binding region" description="Homeobox" evidence="6">
    <location>
        <begin position="286"/>
        <end position="345"/>
    </location>
</feature>
<dbReference type="SMART" id="SM00389">
    <property type="entry name" value="HOX"/>
    <property type="match status" value="1"/>
</dbReference>